<dbReference type="OrthoDB" id="2013972at2759"/>
<organism evidence="4 5">
    <name type="scientific">Colletotrichum asianum</name>
    <dbReference type="NCBI Taxonomy" id="702518"/>
    <lineage>
        <taxon>Eukaryota</taxon>
        <taxon>Fungi</taxon>
        <taxon>Dikarya</taxon>
        <taxon>Ascomycota</taxon>
        <taxon>Pezizomycotina</taxon>
        <taxon>Sordariomycetes</taxon>
        <taxon>Hypocreomycetidae</taxon>
        <taxon>Glomerellales</taxon>
        <taxon>Glomerellaceae</taxon>
        <taxon>Colletotrichum</taxon>
        <taxon>Colletotrichum gloeosporioides species complex</taxon>
    </lineage>
</organism>
<dbReference type="AlphaFoldDB" id="A0A8H3VV62"/>
<keyword evidence="1 3" id="KW-0853">WD repeat</keyword>
<comment type="caution">
    <text evidence="4">The sequence shown here is derived from an EMBL/GenBank/DDBJ whole genome shotgun (WGS) entry which is preliminary data.</text>
</comment>
<dbReference type="Gene3D" id="2.130.10.10">
    <property type="entry name" value="YVTN repeat-like/Quinoprotein amine dehydrogenase"/>
    <property type="match status" value="1"/>
</dbReference>
<evidence type="ECO:0000313" key="5">
    <source>
        <dbReference type="Proteomes" id="UP000434172"/>
    </source>
</evidence>
<proteinExistence type="predicted"/>
<keyword evidence="2" id="KW-0677">Repeat</keyword>
<reference evidence="4 5" key="1">
    <citation type="submission" date="2019-12" db="EMBL/GenBank/DDBJ databases">
        <title>A genome sequence resource for the geographically widespread anthracnose pathogen Colletotrichum asianum.</title>
        <authorList>
            <person name="Meng Y."/>
        </authorList>
    </citation>
    <scope>NUCLEOTIDE SEQUENCE [LARGE SCALE GENOMIC DNA]</scope>
    <source>
        <strain evidence="4 5">ICMP 18580</strain>
    </source>
</reference>
<feature type="repeat" description="WD" evidence="3">
    <location>
        <begin position="411"/>
        <end position="452"/>
    </location>
</feature>
<gene>
    <name evidence="4" type="ORF">GQ607_016796</name>
</gene>
<dbReference type="EMBL" id="WOWK01000177">
    <property type="protein sequence ID" value="KAF0315973.1"/>
    <property type="molecule type" value="Genomic_DNA"/>
</dbReference>
<evidence type="ECO:0000256" key="1">
    <source>
        <dbReference type="ARBA" id="ARBA00022574"/>
    </source>
</evidence>
<dbReference type="PROSITE" id="PS50082">
    <property type="entry name" value="WD_REPEATS_2"/>
    <property type="match status" value="1"/>
</dbReference>
<keyword evidence="5" id="KW-1185">Reference proteome</keyword>
<dbReference type="InterPro" id="IPR036322">
    <property type="entry name" value="WD40_repeat_dom_sf"/>
</dbReference>
<name>A0A8H3VV62_9PEZI</name>
<protein>
    <submittedName>
        <fullName evidence="4">Ribosome assembly protein 4</fullName>
    </submittedName>
</protein>
<evidence type="ECO:0000313" key="4">
    <source>
        <dbReference type="EMBL" id="KAF0315973.1"/>
    </source>
</evidence>
<dbReference type="InterPro" id="IPR015943">
    <property type="entry name" value="WD40/YVTN_repeat-like_dom_sf"/>
</dbReference>
<dbReference type="SUPFAM" id="SSF50978">
    <property type="entry name" value="WD40 repeat-like"/>
    <property type="match status" value="1"/>
</dbReference>
<accession>A0A8H3VV62</accession>
<dbReference type="InterPro" id="IPR001680">
    <property type="entry name" value="WD40_rpt"/>
</dbReference>
<dbReference type="Proteomes" id="UP000434172">
    <property type="component" value="Unassembled WGS sequence"/>
</dbReference>
<dbReference type="PANTHER" id="PTHR19848">
    <property type="entry name" value="WD40 REPEAT PROTEIN"/>
    <property type="match status" value="1"/>
</dbReference>
<evidence type="ECO:0000256" key="2">
    <source>
        <dbReference type="ARBA" id="ARBA00022737"/>
    </source>
</evidence>
<sequence length="581" mass="64025">MEAIVIECQKLQSQLAPAGDTVRHFIGAHPDGQVQLSPLLEELLSLPHVVVKLEQNASGCEADGDLVSKISRIPNLCVENITRIESLLRISSRLYRHEMASLSEQAAVLGSLLATERRALNLAVNGLDLVKGLQRAERNGESPPYATSPILQDISSIQNLLGQETSSESIIRLLRELEIRDGESADFYQLHTTTITGFLNTLKSFVEQQSGAMSTLHVARRSIAGSAISNMSPPPELDLSYLAPTLLEPAPSNVTFRHIGKVLMNLEKEPLDIKFMPGHPVTFATASFHRDVVLFNATTADRRKEIKVKGVHMIFSPMGDLMAITVEHMDELPHKQKPIPITHDFVRFKKPALYVLDTPRGTGMTSRRFFLQWHGIRAFSFNPEGSLLAIKGVRHRVELISSAKGLGYGVVRSHTDEVTHAEFTADGERLVTMSKDGTMRVTNIRTLHSVAKLEMDSWRNPLQLAVSPSGVVASIWGRTVTIWDYETGAMNSYNFETARGSEGWPLAISPDLRWVAGRTDEGADVTALSTGKVVYSARLETGFVTSAAFSNDSKYLVFGRCTNGHHGRADSGILNMWEIVV</sequence>
<dbReference type="PANTHER" id="PTHR19848:SF8">
    <property type="entry name" value="F-BOX AND WD REPEAT DOMAIN CONTAINING 7"/>
    <property type="match status" value="1"/>
</dbReference>
<evidence type="ECO:0000256" key="3">
    <source>
        <dbReference type="PROSITE-ProRule" id="PRU00221"/>
    </source>
</evidence>
<dbReference type="Pfam" id="PF00400">
    <property type="entry name" value="WD40"/>
    <property type="match status" value="1"/>
</dbReference>